<proteinExistence type="predicted"/>
<dbReference type="NCBIfam" id="TIGR01180">
    <property type="entry name" value="aman2_put"/>
    <property type="match status" value="1"/>
</dbReference>
<evidence type="ECO:0000256" key="3">
    <source>
        <dbReference type="ARBA" id="ARBA00022837"/>
    </source>
</evidence>
<dbReference type="InterPro" id="IPR050883">
    <property type="entry name" value="PNGase"/>
</dbReference>
<accession>A0A098BZ39</accession>
<dbReference type="EMBL" id="LN515532">
    <property type="protein sequence ID" value="CEA15441.1"/>
    <property type="molecule type" value="Genomic_DNA"/>
</dbReference>
<evidence type="ECO:0000259" key="5">
    <source>
        <dbReference type="Pfam" id="PF17678"/>
    </source>
</evidence>
<reference evidence="6 7" key="1">
    <citation type="submission" date="2014-08" db="EMBL/GenBank/DDBJ databases">
        <authorList>
            <person name="Wibberg D."/>
        </authorList>
    </citation>
    <scope>NUCLEOTIDE SEQUENCE [LARGE SCALE GENOMIC DNA]</scope>
    <source>
        <strain evidence="7">ING2-E5B</strain>
    </source>
</reference>
<dbReference type="PANTHER" id="PTHR12143:SF39">
    <property type="entry name" value="SECRETED PROTEIN"/>
    <property type="match status" value="1"/>
</dbReference>
<dbReference type="Pfam" id="PF07971">
    <property type="entry name" value="Glyco_hydro_92"/>
    <property type="match status" value="1"/>
</dbReference>
<evidence type="ECO:0008006" key="8">
    <source>
        <dbReference type="Google" id="ProtNLM"/>
    </source>
</evidence>
<dbReference type="PROSITE" id="PS51257">
    <property type="entry name" value="PROKAR_LIPOPROTEIN"/>
    <property type="match status" value="1"/>
</dbReference>
<dbReference type="Gene3D" id="3.30.2080.10">
    <property type="entry name" value="GH92 mannosidase domain"/>
    <property type="match status" value="1"/>
</dbReference>
<dbReference type="SUPFAM" id="SSF48208">
    <property type="entry name" value="Six-hairpin glycosidases"/>
    <property type="match status" value="1"/>
</dbReference>
<sequence length="740" mass="84030">MRKTLLFSLLVLLTLYITITGIGCTSQNSDVMNGDEDLTKYVNPFIGTAFTGHTFPGATYPLGFMQPGPETGNFSWDYCSGYFYDDEKINGFSQNRLNGTGIVDFGDLLLQPFSGEKREDLSSTFNKSTEVATPGFYSVVLTDNDVKVEVTTAPHVAFHRYTYNADKTAGLLADFQSGLVWSKDRISTHVLENVVNFESDYIITGYTRRREWTERTYYFVIEFDKPIVSKELLEQRDPREKAPRYILNFDLGNDSVLNTKVAMSTTGIEGAKANLAAEGKERSFDDVYKDAKKEWNRYLSKVSIEGTDEDKTNFYTALYHLYIQPNNIADVDGKYVGPNGKISQSPTGKFYSTLSQWDTFRAAFPMYTILSPEIINDLVNNMLEFSEQKGHLPIWALMGQETFTMIGNHSIPMVVDAYLKGFEGFDAERAYSEIKKSLTEGKHKNAGWEEYDKYGYYPYDLFKVESVSRSLESGFDDYCAAIMAKKLGKTEDYEFFMNRSGFYKNHYDNETKSMRPKDSKGEWLTPFDPYRLAHADSNIGGHYTEGNALQYTWHVLQDIPGLIELLGGKEEAGKVLDFLFTTEQESTGTLSDVTGLIGQYAHGNEPSHHIAYIYMYLDRPEDTQRLIRQICKNFYQNKPDGLIGNDDCGQMSAWYMFSAMGFYPVNPVSGELVFGAPQLPKTTLNLDNGKTFTIEAINLSEENMYIEKIELNGSIYTEKFITYDDIMNGGELTFYMTSNQ</sequence>
<protein>
    <recommendedName>
        <fullName evidence="8">Alpha-1,2-mannosidase</fullName>
    </recommendedName>
</protein>
<gene>
    <name evidence="6" type="ORF">ING2E5B_0674</name>
</gene>
<organism evidence="6 7">
    <name type="scientific">Fermentimonas caenicola</name>
    <dbReference type="NCBI Taxonomy" id="1562970"/>
    <lineage>
        <taxon>Bacteria</taxon>
        <taxon>Pseudomonadati</taxon>
        <taxon>Bacteroidota</taxon>
        <taxon>Bacteroidia</taxon>
        <taxon>Bacteroidales</taxon>
        <taxon>Dysgonomonadaceae</taxon>
        <taxon>Fermentimonas</taxon>
    </lineage>
</organism>
<evidence type="ECO:0000256" key="2">
    <source>
        <dbReference type="ARBA" id="ARBA00011245"/>
    </source>
</evidence>
<dbReference type="Gene3D" id="1.20.1050.60">
    <property type="entry name" value="alpha-1,2-mannosidase"/>
    <property type="match status" value="1"/>
</dbReference>
<dbReference type="InterPro" id="IPR041371">
    <property type="entry name" value="GH92_N"/>
</dbReference>
<dbReference type="PATRIC" id="fig|1562970.3.peg.673"/>
<dbReference type="HOGENOM" id="CLU_003690_2_2_10"/>
<evidence type="ECO:0000313" key="6">
    <source>
        <dbReference type="EMBL" id="CEA15441.1"/>
    </source>
</evidence>
<dbReference type="Proteomes" id="UP000032417">
    <property type="component" value="Chromosome 1"/>
</dbReference>
<comment type="cofactor">
    <cofactor evidence="1">
        <name>Ca(2+)</name>
        <dbReference type="ChEBI" id="CHEBI:29108"/>
    </cofactor>
</comment>
<feature type="domain" description="Glycosyl hydrolase family 92" evidence="4">
    <location>
        <begin position="270"/>
        <end position="737"/>
    </location>
</feature>
<dbReference type="InterPro" id="IPR008928">
    <property type="entry name" value="6-hairpin_glycosidase_sf"/>
</dbReference>
<dbReference type="FunFam" id="3.30.2080.10:FF:000001">
    <property type="entry name" value="Alpha-1,2-mannosidase subfamily"/>
    <property type="match status" value="1"/>
</dbReference>
<dbReference type="Pfam" id="PF17678">
    <property type="entry name" value="Glyco_hydro_92N"/>
    <property type="match status" value="1"/>
</dbReference>
<dbReference type="GO" id="GO:0006516">
    <property type="term" value="P:glycoprotein catabolic process"/>
    <property type="evidence" value="ECO:0007669"/>
    <property type="project" value="TreeGrafter"/>
</dbReference>
<dbReference type="GO" id="GO:0005829">
    <property type="term" value="C:cytosol"/>
    <property type="evidence" value="ECO:0007669"/>
    <property type="project" value="TreeGrafter"/>
</dbReference>
<dbReference type="STRING" id="1562970.ING2E5B_0674"/>
<evidence type="ECO:0000259" key="4">
    <source>
        <dbReference type="Pfam" id="PF07971"/>
    </source>
</evidence>
<evidence type="ECO:0000256" key="1">
    <source>
        <dbReference type="ARBA" id="ARBA00001913"/>
    </source>
</evidence>
<dbReference type="InterPro" id="IPR012939">
    <property type="entry name" value="Glyco_hydro_92"/>
</dbReference>
<feature type="domain" description="Glycosyl hydrolase family 92 N-terminal" evidence="5">
    <location>
        <begin position="41"/>
        <end position="264"/>
    </location>
</feature>
<keyword evidence="7" id="KW-1185">Reference proteome</keyword>
<dbReference type="GO" id="GO:0005975">
    <property type="term" value="P:carbohydrate metabolic process"/>
    <property type="evidence" value="ECO:0007669"/>
    <property type="project" value="InterPro"/>
</dbReference>
<keyword evidence="3" id="KW-0106">Calcium</keyword>
<dbReference type="Gene3D" id="1.20.1610.10">
    <property type="entry name" value="alpha-1,2-mannosidases domains"/>
    <property type="match status" value="1"/>
</dbReference>
<name>A0A098BZ39_9BACT</name>
<dbReference type="Gene3D" id="2.70.98.10">
    <property type="match status" value="1"/>
</dbReference>
<dbReference type="PANTHER" id="PTHR12143">
    <property type="entry name" value="PEPTIDE N-GLYCANASE PNGASE -RELATED"/>
    <property type="match status" value="1"/>
</dbReference>
<evidence type="ECO:0000313" key="7">
    <source>
        <dbReference type="Proteomes" id="UP000032417"/>
    </source>
</evidence>
<dbReference type="KEGG" id="pbt:ING2E5B_0674"/>
<dbReference type="InterPro" id="IPR014718">
    <property type="entry name" value="GH-type_carb-bd"/>
</dbReference>
<dbReference type="GO" id="GO:0030246">
    <property type="term" value="F:carbohydrate binding"/>
    <property type="evidence" value="ECO:0007669"/>
    <property type="project" value="InterPro"/>
</dbReference>
<dbReference type="OrthoDB" id="9762711at2"/>
<dbReference type="AlphaFoldDB" id="A0A098BZ39"/>
<comment type="subunit">
    <text evidence="2">Monomer.</text>
</comment>
<dbReference type="GO" id="GO:0000224">
    <property type="term" value="F:peptide-N4-(N-acetyl-beta-glucosaminyl)asparagine amidase activity"/>
    <property type="evidence" value="ECO:0007669"/>
    <property type="project" value="TreeGrafter"/>
</dbReference>
<dbReference type="InterPro" id="IPR005887">
    <property type="entry name" value="GH92_a_mannosidase_put"/>
</dbReference>